<dbReference type="AlphaFoldDB" id="A0A8J1USD6"/>
<proteinExistence type="predicted"/>
<keyword evidence="2" id="KW-1185">Reference proteome</keyword>
<evidence type="ECO:0000313" key="2">
    <source>
        <dbReference type="Proteomes" id="UP000749559"/>
    </source>
</evidence>
<accession>A0A8J1USD6</accession>
<dbReference type="Proteomes" id="UP000749559">
    <property type="component" value="Unassembled WGS sequence"/>
</dbReference>
<protein>
    <submittedName>
        <fullName evidence="1">Uncharacterized protein</fullName>
    </submittedName>
</protein>
<gene>
    <name evidence="1" type="ORF">OFUS_LOCUS6556</name>
</gene>
<organism evidence="1 2">
    <name type="scientific">Owenia fusiformis</name>
    <name type="common">Polychaete worm</name>
    <dbReference type="NCBI Taxonomy" id="6347"/>
    <lineage>
        <taxon>Eukaryota</taxon>
        <taxon>Metazoa</taxon>
        <taxon>Spiralia</taxon>
        <taxon>Lophotrochozoa</taxon>
        <taxon>Annelida</taxon>
        <taxon>Polychaeta</taxon>
        <taxon>Sedentaria</taxon>
        <taxon>Canalipalpata</taxon>
        <taxon>Sabellida</taxon>
        <taxon>Oweniida</taxon>
        <taxon>Oweniidae</taxon>
        <taxon>Owenia</taxon>
    </lineage>
</organism>
<reference evidence="1" key="1">
    <citation type="submission" date="2022-03" db="EMBL/GenBank/DDBJ databases">
        <authorList>
            <person name="Martin C."/>
        </authorList>
    </citation>
    <scope>NUCLEOTIDE SEQUENCE</scope>
</reference>
<comment type="caution">
    <text evidence="1">The sequence shown here is derived from an EMBL/GenBank/DDBJ whole genome shotgun (WGS) entry which is preliminary data.</text>
</comment>
<name>A0A8J1USD6_OWEFU</name>
<sequence length="325" mass="34148">MKIYMCLMVLVCATIPNIVSAGTITALRRTLELYSAEVDVSTRAYSKVAGPCPSASGTCNGICCASDSGTACTAASPCCIEQGTYPGVYSRCIKQSKRELELIQDEMDVSTRAYSKVAGPCPSASGTCNGICCASDSGTACTAASPCCIEQGTYPGVYSRCIKQSKRELELIQDEMDVSTRAYSKVAGPCPSASGTCNGICCASDSGTACTAASPCCIEQGTYPGVYSRCIKQSKRELELIQDEMDVSTRAYSKVAGPCPSASGTCNGICCASDSGTACTAASPCCIEQGTYPGVYSRCIADNKREMYLRDMLNNLIKRISKENK</sequence>
<dbReference type="EMBL" id="CAIIXF020000003">
    <property type="protein sequence ID" value="CAH1779783.1"/>
    <property type="molecule type" value="Genomic_DNA"/>
</dbReference>
<evidence type="ECO:0000313" key="1">
    <source>
        <dbReference type="EMBL" id="CAH1779783.1"/>
    </source>
</evidence>